<evidence type="ECO:0000256" key="4">
    <source>
        <dbReference type="ARBA" id="ARBA00023014"/>
    </source>
</evidence>
<dbReference type="InterPro" id="IPR007197">
    <property type="entry name" value="rSAM"/>
</dbReference>
<dbReference type="HOGENOM" id="CLU_053515_0_0_9"/>
<dbReference type="GO" id="GO:0046872">
    <property type="term" value="F:metal ion binding"/>
    <property type="evidence" value="ECO:0007669"/>
    <property type="project" value="UniProtKB-KW"/>
</dbReference>
<evidence type="ECO:0000313" key="7">
    <source>
        <dbReference type="Proteomes" id="UP000012589"/>
    </source>
</evidence>
<dbReference type="GO" id="GO:0003824">
    <property type="term" value="F:catalytic activity"/>
    <property type="evidence" value="ECO:0007669"/>
    <property type="project" value="InterPro"/>
</dbReference>
<dbReference type="CDD" id="cd01335">
    <property type="entry name" value="Radical_SAM"/>
    <property type="match status" value="1"/>
</dbReference>
<dbReference type="PANTHER" id="PTHR11228">
    <property type="entry name" value="RADICAL SAM DOMAIN PROTEIN"/>
    <property type="match status" value="1"/>
</dbReference>
<dbReference type="GO" id="GO:0051536">
    <property type="term" value="F:iron-sulfur cluster binding"/>
    <property type="evidence" value="ECO:0007669"/>
    <property type="project" value="UniProtKB-KW"/>
</dbReference>
<dbReference type="InterPro" id="IPR013785">
    <property type="entry name" value="Aldolase_TIM"/>
</dbReference>
<evidence type="ECO:0000313" key="6">
    <source>
        <dbReference type="EMBL" id="EMZ27262.1"/>
    </source>
</evidence>
<reference evidence="6 7" key="1">
    <citation type="journal article" date="2014" name="Genome Announc.">
        <title>Draft genome sequences of the altered schaedler flora, a defined bacterial community from gnotobiotic mice.</title>
        <authorList>
            <person name="Wannemuehler M.J."/>
            <person name="Overstreet A.M."/>
            <person name="Ward D.V."/>
            <person name="Phillips G.J."/>
        </authorList>
    </citation>
    <scope>NUCLEOTIDE SEQUENCE [LARGE SCALE GENOMIC DNA]</scope>
    <source>
        <strain evidence="6 7">ASF492</strain>
    </source>
</reference>
<dbReference type="OrthoDB" id="7021155at2"/>
<evidence type="ECO:0000256" key="2">
    <source>
        <dbReference type="ARBA" id="ARBA00022723"/>
    </source>
</evidence>
<dbReference type="AlphaFoldDB" id="N2ACT8"/>
<dbReference type="EMBL" id="AQFT01000072">
    <property type="protein sequence ID" value="EMZ27262.1"/>
    <property type="molecule type" value="Genomic_DNA"/>
</dbReference>
<keyword evidence="1" id="KW-0949">S-adenosyl-L-methionine</keyword>
<dbReference type="Pfam" id="PF04055">
    <property type="entry name" value="Radical_SAM"/>
    <property type="match status" value="1"/>
</dbReference>
<evidence type="ECO:0000256" key="1">
    <source>
        <dbReference type="ARBA" id="ARBA00022691"/>
    </source>
</evidence>
<sequence>MDIFEWTDRYASQAYVYKVAKINTKEEADVIIREFKEALTGRKIVLWGAGTVGHVFYHMLHELEIPVDCIVDRIGNGIAFSDGRVVLPADSAECREKLKDALIIVTVNRNIYDEVKRDILNAGADERQITCGHDMHMVAQGAYCMQKACEDGRKIEIKNCYECTNLDNTCVSLSRYLKRVNGFCDTGKGTGAVRMIGYALSNICTLKCKNCCESVPYMPLDSRRFVPWENVVKDIQKVSGACNFLTLLEFVGGEPFLHPDFSRILSKVKKIKNIGIIHVFTNGTVIPDDGLCSELANDRITVYLSNYQAVLPERFLNKIKETERKLKEYEINYFYGKKQNWMDFSQYDLVNMDSELKQVFEECFLHNCNRLQDGTLYVCAHQYAGIKLRKLEESGETIEIHNYTEQELEKKLEEMKSWEAIDACRYCTMPYKAKTVISGEQL</sequence>
<keyword evidence="2" id="KW-0479">Metal-binding</keyword>
<protein>
    <recommendedName>
        <fullName evidence="5">Radical SAM core domain-containing protein</fullName>
    </recommendedName>
</protein>
<dbReference type="SFLD" id="SFLDS00029">
    <property type="entry name" value="Radical_SAM"/>
    <property type="match status" value="1"/>
</dbReference>
<organism evidence="6 7">
    <name type="scientific">Eubacterium plexicaudatum ASF492</name>
    <dbReference type="NCBI Taxonomy" id="1235802"/>
    <lineage>
        <taxon>Bacteria</taxon>
        <taxon>Bacillati</taxon>
        <taxon>Bacillota</taxon>
        <taxon>Clostridia</taxon>
        <taxon>Eubacteriales</taxon>
        <taxon>Eubacteriaceae</taxon>
        <taxon>Eubacterium</taxon>
    </lineage>
</organism>
<proteinExistence type="predicted"/>
<dbReference type="PATRIC" id="fig|1235802.3.peg.2524"/>
<accession>N2ACT8</accession>
<dbReference type="SUPFAM" id="SSF102114">
    <property type="entry name" value="Radical SAM enzymes"/>
    <property type="match status" value="1"/>
</dbReference>
<evidence type="ECO:0000256" key="3">
    <source>
        <dbReference type="ARBA" id="ARBA00023004"/>
    </source>
</evidence>
<dbReference type="Proteomes" id="UP000012589">
    <property type="component" value="Unassembled WGS sequence"/>
</dbReference>
<keyword evidence="3" id="KW-0408">Iron</keyword>
<dbReference type="eggNOG" id="COG2896">
    <property type="taxonomic scope" value="Bacteria"/>
</dbReference>
<dbReference type="InterPro" id="IPR058240">
    <property type="entry name" value="rSAM_sf"/>
</dbReference>
<feature type="domain" description="Radical SAM core" evidence="5">
    <location>
        <begin position="200"/>
        <end position="319"/>
    </location>
</feature>
<dbReference type="PANTHER" id="PTHR11228:SF7">
    <property type="entry name" value="PQQA PEPTIDE CYCLASE"/>
    <property type="match status" value="1"/>
</dbReference>
<name>N2ACT8_9FIRM</name>
<gene>
    <name evidence="6" type="ORF">C823_02386</name>
</gene>
<comment type="caution">
    <text evidence="6">The sequence shown here is derived from an EMBL/GenBank/DDBJ whole genome shotgun (WGS) entry which is preliminary data.</text>
</comment>
<keyword evidence="7" id="KW-1185">Reference proteome</keyword>
<dbReference type="InterPro" id="IPR050377">
    <property type="entry name" value="Radical_SAM_PqqE_MftC-like"/>
</dbReference>
<dbReference type="Gene3D" id="3.20.20.70">
    <property type="entry name" value="Aldolase class I"/>
    <property type="match status" value="1"/>
</dbReference>
<dbReference type="STRING" id="1235802.C823_02386"/>
<evidence type="ECO:0000259" key="5">
    <source>
        <dbReference type="Pfam" id="PF04055"/>
    </source>
</evidence>
<keyword evidence="4" id="KW-0411">Iron-sulfur</keyword>